<dbReference type="AlphaFoldDB" id="A0A369J352"/>
<accession>A0A369J352</accession>
<dbReference type="Pfam" id="PF17667">
    <property type="entry name" value="Pkinase_fungal"/>
    <property type="match status" value="1"/>
</dbReference>
<sequence length="495" mass="55800">MDAMKSGCPPDPPPFRSTTHSPSPSVMKHDQESTVTITGEEVRYALWEEPGIPEKLCPMDDSNAARVMSELPNHQYHLRAKPLSTGAASAKGRMSRNVDHKRRAASDLQDHHRPHKRPTIPEVEGINTNDPRLVPRTNKLDQHLIPMSFNCPLEDQTTYEKALLIKLSWPLETRCAEARMFQGVRGQFSIPYVIAGLTVKDSAGEEIQSNRFVSEQALLLSSTEKEEFDATHPPPVFANRKLYAIITTTIGESLLKATTVEQLLRAVLHALLGHYMLYCAGWLHRDVSLGNVLLLKAPEDRTSDSLSSVLPEGTILGKCAGILIDGDHAVEWKKRQGYAHSRSGTLPFISTRLTTAWAFRQDVLHTAIDDLNSFTWVLVIAVLKICRSRHDPSIGEDIFYKGLRSDDLGTILFVKQNIFHRISPDRETDHSQYSPALGLIYPLLKQWMELDQNLQGRLMKLHEDEHDSLCQEAYRAYIKIGLQELEKLKGTDHAW</sequence>
<gene>
    <name evidence="3" type="ORF">Hypma_002783</name>
</gene>
<dbReference type="Proteomes" id="UP000076154">
    <property type="component" value="Unassembled WGS sequence"/>
</dbReference>
<reference evidence="3" key="1">
    <citation type="submission" date="2018-04" db="EMBL/GenBank/DDBJ databases">
        <title>Whole genome sequencing of Hypsizygus marmoreus.</title>
        <authorList>
            <person name="Choi I.-G."/>
            <person name="Min B."/>
            <person name="Kim J.-G."/>
            <person name="Kim S."/>
            <person name="Oh Y.-L."/>
            <person name="Kong W.-S."/>
            <person name="Park H."/>
            <person name="Jeong J."/>
            <person name="Song E.-S."/>
        </authorList>
    </citation>
    <scope>NUCLEOTIDE SEQUENCE [LARGE SCALE GENOMIC DNA]</scope>
    <source>
        <strain evidence="3">51987-8</strain>
    </source>
</reference>
<dbReference type="SUPFAM" id="SSF56112">
    <property type="entry name" value="Protein kinase-like (PK-like)"/>
    <property type="match status" value="1"/>
</dbReference>
<evidence type="ECO:0000259" key="2">
    <source>
        <dbReference type="Pfam" id="PF17667"/>
    </source>
</evidence>
<comment type="caution">
    <text evidence="3">The sequence shown here is derived from an EMBL/GenBank/DDBJ whole genome shotgun (WGS) entry which is preliminary data.</text>
</comment>
<feature type="region of interest" description="Disordered" evidence="1">
    <location>
        <begin position="1"/>
        <end position="33"/>
    </location>
</feature>
<dbReference type="OrthoDB" id="5584477at2759"/>
<feature type="region of interest" description="Disordered" evidence="1">
    <location>
        <begin position="85"/>
        <end position="133"/>
    </location>
</feature>
<dbReference type="InParanoid" id="A0A369J352"/>
<evidence type="ECO:0000313" key="4">
    <source>
        <dbReference type="Proteomes" id="UP000076154"/>
    </source>
</evidence>
<feature type="domain" description="Fungal-type protein kinase" evidence="2">
    <location>
        <begin position="162"/>
        <end position="380"/>
    </location>
</feature>
<keyword evidence="4" id="KW-1185">Reference proteome</keyword>
<evidence type="ECO:0000256" key="1">
    <source>
        <dbReference type="SAM" id="MobiDB-lite"/>
    </source>
</evidence>
<organism evidence="3 4">
    <name type="scientific">Hypsizygus marmoreus</name>
    <name type="common">White beech mushroom</name>
    <name type="synonym">Agaricus marmoreus</name>
    <dbReference type="NCBI Taxonomy" id="39966"/>
    <lineage>
        <taxon>Eukaryota</taxon>
        <taxon>Fungi</taxon>
        <taxon>Dikarya</taxon>
        <taxon>Basidiomycota</taxon>
        <taxon>Agaricomycotina</taxon>
        <taxon>Agaricomycetes</taxon>
        <taxon>Agaricomycetidae</taxon>
        <taxon>Agaricales</taxon>
        <taxon>Tricholomatineae</taxon>
        <taxon>Lyophyllaceae</taxon>
        <taxon>Hypsizygus</taxon>
    </lineage>
</organism>
<dbReference type="InterPro" id="IPR011009">
    <property type="entry name" value="Kinase-like_dom_sf"/>
</dbReference>
<name>A0A369J352_HYPMA</name>
<evidence type="ECO:0000313" key="3">
    <source>
        <dbReference type="EMBL" id="RDB16469.1"/>
    </source>
</evidence>
<dbReference type="PANTHER" id="PTHR38248">
    <property type="entry name" value="FUNK1 6"/>
    <property type="match status" value="1"/>
</dbReference>
<protein>
    <recommendedName>
        <fullName evidence="2">Fungal-type protein kinase domain-containing protein</fullName>
    </recommendedName>
</protein>
<dbReference type="InterPro" id="IPR040976">
    <property type="entry name" value="Pkinase_fungal"/>
</dbReference>
<dbReference type="PANTHER" id="PTHR38248:SF2">
    <property type="entry name" value="FUNK1 11"/>
    <property type="match status" value="1"/>
</dbReference>
<proteinExistence type="predicted"/>
<dbReference type="EMBL" id="LUEZ02000124">
    <property type="protein sequence ID" value="RDB16469.1"/>
    <property type="molecule type" value="Genomic_DNA"/>
</dbReference>